<keyword evidence="3 5" id="KW-0687">Ribonucleoprotein</keyword>
<dbReference type="HAMAP" id="MF_01341">
    <property type="entry name" value="Ribosomal_uL15"/>
    <property type="match status" value="1"/>
</dbReference>
<dbReference type="InterPro" id="IPR021131">
    <property type="entry name" value="Ribosomal_uL15/eL18"/>
</dbReference>
<comment type="function">
    <text evidence="5">Binds to the 23S rRNA.</text>
</comment>
<dbReference type="Pfam" id="PF00828">
    <property type="entry name" value="Ribosomal_L27A"/>
    <property type="match status" value="1"/>
</dbReference>
<dbReference type="GO" id="GO:0019843">
    <property type="term" value="F:rRNA binding"/>
    <property type="evidence" value="ECO:0007669"/>
    <property type="project" value="UniProtKB-UniRule"/>
</dbReference>
<keyword evidence="5" id="KW-0699">rRNA-binding</keyword>
<feature type="compositionally biased region" description="Basic residues" evidence="7">
    <location>
        <begin position="1"/>
        <end position="30"/>
    </location>
</feature>
<evidence type="ECO:0000256" key="2">
    <source>
        <dbReference type="ARBA" id="ARBA00022980"/>
    </source>
</evidence>
<sequence length="173" mass="18581">MTSKKNRQRGSRTHGGGTHKNRRGAGHRGGRGAAGRSKHEFHNYGPLGKHGFKRPEKAQDTILEIDVQKLDEDAALYAADGLAEETDDGYSLDARDIVEDGHEADAVKVLGGGQVRNGLEVTADAFSASAVELIEENGGEAIVSERGQVDEDEEESDEDESKPEDIEPTADEA</sequence>
<dbReference type="InterPro" id="IPR027386">
    <property type="entry name" value="Rbsml_uL15_N"/>
</dbReference>
<dbReference type="Gene3D" id="4.10.990.10">
    <property type="match status" value="1"/>
</dbReference>
<accession>A0ABD5V220</accession>
<dbReference type="Gene3D" id="3.100.10.10">
    <property type="match status" value="1"/>
</dbReference>
<dbReference type="EMBL" id="JBHSXQ010000001">
    <property type="protein sequence ID" value="MFC6903796.1"/>
    <property type="molecule type" value="Genomic_DNA"/>
</dbReference>
<feature type="region of interest" description="Disordered" evidence="7">
    <location>
        <begin position="1"/>
        <end position="53"/>
    </location>
</feature>
<comment type="caution">
    <text evidence="9">The sequence shown here is derived from an EMBL/GenBank/DDBJ whole genome shotgun (WGS) entry which is preliminary data.</text>
</comment>
<keyword evidence="2 5" id="KW-0689">Ribosomal protein</keyword>
<dbReference type="AlphaFoldDB" id="A0ABD5V220"/>
<feature type="compositionally biased region" description="Acidic residues" evidence="7">
    <location>
        <begin position="150"/>
        <end position="173"/>
    </location>
</feature>
<reference evidence="9 10" key="1">
    <citation type="journal article" date="2019" name="Int. J. Syst. Evol. Microbiol.">
        <title>The Global Catalogue of Microorganisms (GCM) 10K type strain sequencing project: providing services to taxonomists for standard genome sequencing and annotation.</title>
        <authorList>
            <consortium name="The Broad Institute Genomics Platform"/>
            <consortium name="The Broad Institute Genome Sequencing Center for Infectious Disease"/>
            <person name="Wu L."/>
            <person name="Ma J."/>
        </authorList>
    </citation>
    <scope>NUCLEOTIDE SEQUENCE [LARGE SCALE GENOMIC DNA]</scope>
    <source>
        <strain evidence="9 10">CGMCC 1.3240</strain>
    </source>
</reference>
<gene>
    <name evidence="5" type="primary">rpl15</name>
    <name evidence="9" type="ORF">ACFQGH_01140</name>
</gene>
<comment type="subunit">
    <text evidence="5">Part of the 50S ribosomal subunit.</text>
</comment>
<evidence type="ECO:0000256" key="4">
    <source>
        <dbReference type="ARBA" id="ARBA00035200"/>
    </source>
</evidence>
<evidence type="ECO:0000256" key="5">
    <source>
        <dbReference type="HAMAP-Rule" id="MF_01341"/>
    </source>
</evidence>
<dbReference type="GO" id="GO:0006412">
    <property type="term" value="P:translation"/>
    <property type="evidence" value="ECO:0007669"/>
    <property type="project" value="UniProtKB-UniRule"/>
</dbReference>
<dbReference type="PANTHER" id="PTHR11721:SF3">
    <property type="entry name" value="LARGE RIBOSOMAL SUBUNIT PROTEIN UL15"/>
    <property type="match status" value="1"/>
</dbReference>
<dbReference type="RefSeq" id="WP_340602283.1">
    <property type="nucleotide sequence ID" value="NZ_JBBMXV010000001.1"/>
</dbReference>
<evidence type="ECO:0000313" key="10">
    <source>
        <dbReference type="Proteomes" id="UP001596312"/>
    </source>
</evidence>
<dbReference type="PANTHER" id="PTHR11721">
    <property type="entry name" value="60S RIBOSOMAL PROTEIN L27A"/>
    <property type="match status" value="1"/>
</dbReference>
<dbReference type="SUPFAM" id="SSF52080">
    <property type="entry name" value="Ribosomal proteins L15p and L18e"/>
    <property type="match status" value="1"/>
</dbReference>
<evidence type="ECO:0000259" key="8">
    <source>
        <dbReference type="Pfam" id="PF00828"/>
    </source>
</evidence>
<dbReference type="InterPro" id="IPR001196">
    <property type="entry name" value="Ribosomal_uL15_CS"/>
</dbReference>
<evidence type="ECO:0000256" key="7">
    <source>
        <dbReference type="SAM" id="MobiDB-lite"/>
    </source>
</evidence>
<evidence type="ECO:0000256" key="3">
    <source>
        <dbReference type="ARBA" id="ARBA00023274"/>
    </source>
</evidence>
<dbReference type="PROSITE" id="PS00475">
    <property type="entry name" value="RIBOSOMAL_L15"/>
    <property type="match status" value="1"/>
</dbReference>
<dbReference type="InterPro" id="IPR036227">
    <property type="entry name" value="Ribosomal_uL15/eL18_sf"/>
</dbReference>
<comment type="similarity">
    <text evidence="1 5 6">Belongs to the universal ribosomal protein uL15 family.</text>
</comment>
<evidence type="ECO:0000256" key="1">
    <source>
        <dbReference type="ARBA" id="ARBA00007320"/>
    </source>
</evidence>
<feature type="domain" description="Large ribosomal subunit protein uL15/eL18" evidence="8">
    <location>
        <begin position="66"/>
        <end position="141"/>
    </location>
</feature>
<keyword evidence="10" id="KW-1185">Reference proteome</keyword>
<dbReference type="GO" id="GO:0005840">
    <property type="term" value="C:ribosome"/>
    <property type="evidence" value="ECO:0007669"/>
    <property type="project" value="UniProtKB-KW"/>
</dbReference>
<dbReference type="GO" id="GO:1990904">
    <property type="term" value="C:ribonucleoprotein complex"/>
    <property type="evidence" value="ECO:0007669"/>
    <property type="project" value="UniProtKB-KW"/>
</dbReference>
<organism evidence="9 10">
    <name type="scientific">Halalkalicoccus tibetensis</name>
    <dbReference type="NCBI Taxonomy" id="175632"/>
    <lineage>
        <taxon>Archaea</taxon>
        <taxon>Methanobacteriati</taxon>
        <taxon>Methanobacteriota</taxon>
        <taxon>Stenosarchaea group</taxon>
        <taxon>Halobacteria</taxon>
        <taxon>Halobacteriales</taxon>
        <taxon>Halococcaceae</taxon>
        <taxon>Halalkalicoccus</taxon>
    </lineage>
</organism>
<feature type="region of interest" description="Disordered" evidence="7">
    <location>
        <begin position="137"/>
        <end position="173"/>
    </location>
</feature>
<proteinExistence type="inferred from homology"/>
<dbReference type="InterPro" id="IPR030878">
    <property type="entry name" value="Ribosomal_uL15"/>
</dbReference>
<name>A0ABD5V220_9EURY</name>
<dbReference type="Proteomes" id="UP001596312">
    <property type="component" value="Unassembled WGS sequence"/>
</dbReference>
<evidence type="ECO:0000256" key="6">
    <source>
        <dbReference type="RuleBase" id="RU003888"/>
    </source>
</evidence>
<protein>
    <recommendedName>
        <fullName evidence="4 5">Large ribosomal subunit protein uL15</fullName>
    </recommendedName>
</protein>
<evidence type="ECO:0000313" key="9">
    <source>
        <dbReference type="EMBL" id="MFC6903796.1"/>
    </source>
</evidence>
<keyword evidence="5" id="KW-0694">RNA-binding</keyword>